<evidence type="ECO:0000313" key="2">
    <source>
        <dbReference type="Proteomes" id="UP001153954"/>
    </source>
</evidence>
<accession>A0AAU9TT04</accession>
<organism evidence="1 2">
    <name type="scientific">Euphydryas editha</name>
    <name type="common">Edith's checkerspot</name>
    <dbReference type="NCBI Taxonomy" id="104508"/>
    <lineage>
        <taxon>Eukaryota</taxon>
        <taxon>Metazoa</taxon>
        <taxon>Ecdysozoa</taxon>
        <taxon>Arthropoda</taxon>
        <taxon>Hexapoda</taxon>
        <taxon>Insecta</taxon>
        <taxon>Pterygota</taxon>
        <taxon>Neoptera</taxon>
        <taxon>Endopterygota</taxon>
        <taxon>Lepidoptera</taxon>
        <taxon>Glossata</taxon>
        <taxon>Ditrysia</taxon>
        <taxon>Papilionoidea</taxon>
        <taxon>Nymphalidae</taxon>
        <taxon>Nymphalinae</taxon>
        <taxon>Euphydryas</taxon>
    </lineage>
</organism>
<reference evidence="1" key="1">
    <citation type="submission" date="2022-03" db="EMBL/GenBank/DDBJ databases">
        <authorList>
            <person name="Tunstrom K."/>
        </authorList>
    </citation>
    <scope>NUCLEOTIDE SEQUENCE</scope>
</reference>
<name>A0AAU9TT04_EUPED</name>
<proteinExistence type="predicted"/>
<sequence length="103" mass="12155">MKYEFVKRDDQFWKENMEGPLVKFYNNCLLLELVDRRYARVLVMTDSVDWKCKVCSGTRPKRLSGIIPDDENDYKGPNSALNQAQEAIRIIREQVKEVIKDEL</sequence>
<gene>
    <name evidence="1" type="ORF">EEDITHA_LOCUS5110</name>
</gene>
<evidence type="ECO:0000313" key="1">
    <source>
        <dbReference type="EMBL" id="CAH2089013.1"/>
    </source>
</evidence>
<dbReference type="EMBL" id="CAKOGL010000007">
    <property type="protein sequence ID" value="CAH2089013.1"/>
    <property type="molecule type" value="Genomic_DNA"/>
</dbReference>
<dbReference type="Proteomes" id="UP001153954">
    <property type="component" value="Unassembled WGS sequence"/>
</dbReference>
<keyword evidence="2" id="KW-1185">Reference proteome</keyword>
<dbReference type="AlphaFoldDB" id="A0AAU9TT04"/>
<comment type="caution">
    <text evidence="1">The sequence shown here is derived from an EMBL/GenBank/DDBJ whole genome shotgun (WGS) entry which is preliminary data.</text>
</comment>
<protein>
    <submittedName>
        <fullName evidence="1">Uncharacterized protein</fullName>
    </submittedName>
</protein>